<evidence type="ECO:0000313" key="3">
    <source>
        <dbReference type="EMBL" id="CEM54582.1"/>
    </source>
</evidence>
<dbReference type="SMART" id="SM00332">
    <property type="entry name" value="PP2Cc"/>
    <property type="match status" value="1"/>
</dbReference>
<dbReference type="InterPro" id="IPR036457">
    <property type="entry name" value="PPM-type-like_dom_sf"/>
</dbReference>
<evidence type="ECO:0000256" key="1">
    <source>
        <dbReference type="SAM" id="MobiDB-lite"/>
    </source>
</evidence>
<dbReference type="GO" id="GO:0004722">
    <property type="term" value="F:protein serine/threonine phosphatase activity"/>
    <property type="evidence" value="ECO:0007669"/>
    <property type="project" value="InterPro"/>
</dbReference>
<protein>
    <recommendedName>
        <fullName evidence="2">PPM-type phosphatase domain-containing protein</fullName>
    </recommendedName>
</protein>
<gene>
    <name evidence="3" type="ORF">Cvel_2219</name>
</gene>
<dbReference type="EMBL" id="CDMZ01005798">
    <property type="protein sequence ID" value="CEM54582.1"/>
    <property type="molecule type" value="Genomic_DNA"/>
</dbReference>
<organism evidence="3">
    <name type="scientific">Chromera velia CCMP2878</name>
    <dbReference type="NCBI Taxonomy" id="1169474"/>
    <lineage>
        <taxon>Eukaryota</taxon>
        <taxon>Sar</taxon>
        <taxon>Alveolata</taxon>
        <taxon>Colpodellida</taxon>
        <taxon>Chromeraceae</taxon>
        <taxon>Chromera</taxon>
    </lineage>
</organism>
<accession>A0A0G4IBV6</accession>
<feature type="domain" description="PPM-type phosphatase" evidence="2">
    <location>
        <begin position="59"/>
        <end position="338"/>
    </location>
</feature>
<feature type="region of interest" description="Disordered" evidence="1">
    <location>
        <begin position="23"/>
        <end position="47"/>
    </location>
</feature>
<dbReference type="FunFam" id="3.60.40.10:FF:000051">
    <property type="entry name" value="Protein phosphatase 2C-like protein"/>
    <property type="match status" value="1"/>
</dbReference>
<reference evidence="3" key="1">
    <citation type="submission" date="2014-11" db="EMBL/GenBank/DDBJ databases">
        <authorList>
            <person name="Otto D Thomas"/>
            <person name="Naeem Raeece"/>
        </authorList>
    </citation>
    <scope>NUCLEOTIDE SEQUENCE</scope>
</reference>
<proteinExistence type="predicted"/>
<dbReference type="Gene3D" id="3.60.40.10">
    <property type="entry name" value="PPM-type phosphatase domain"/>
    <property type="match status" value="1"/>
</dbReference>
<sequence>MADSSPARRRLSVVNRTDAKIGSGFAADGTVDPQQAGKVDSSEARRGSVSSKQCGVVQTYASLSQVGQVPHNPLKQNQDSKFSLLRFANIENCNYFSVCDGHGYYGGEVSGFVKKTLPACLAAEKNLATDPQTCIRKAFMKTEKELESCGVDVAFSGTTCVSVMIKNRALICANIGDSRAVMARCRAGKWYAIPLSDDHKPDRADEMKRIVASGGKVESFKGDQGEAIGPARVWLRHTEAPGLAMSRSFGDGIAKTVGVTCEPEFKSAEMTSDDKFIVLASDGVWEFLSNEDVVKIVRRHWQKNNAESACDELVQQAVLRWKQEEEVVDDTTVIVVFLDVPPAEGGDAKKKEESRSN</sequence>
<dbReference type="VEuPathDB" id="CryptoDB:Cvel_2219"/>
<evidence type="ECO:0000259" key="2">
    <source>
        <dbReference type="PROSITE" id="PS51746"/>
    </source>
</evidence>
<dbReference type="InterPro" id="IPR015655">
    <property type="entry name" value="PP2C"/>
</dbReference>
<dbReference type="Pfam" id="PF00481">
    <property type="entry name" value="PP2C"/>
    <property type="match status" value="1"/>
</dbReference>
<name>A0A0G4IBV6_9ALVE</name>
<dbReference type="InterPro" id="IPR001932">
    <property type="entry name" value="PPM-type_phosphatase-like_dom"/>
</dbReference>
<dbReference type="SUPFAM" id="SSF81606">
    <property type="entry name" value="PP2C-like"/>
    <property type="match status" value="1"/>
</dbReference>
<dbReference type="PROSITE" id="PS51746">
    <property type="entry name" value="PPM_2"/>
    <property type="match status" value="1"/>
</dbReference>
<dbReference type="CDD" id="cd00143">
    <property type="entry name" value="PP2Cc"/>
    <property type="match status" value="1"/>
</dbReference>
<dbReference type="AlphaFoldDB" id="A0A0G4IBV6"/>
<dbReference type="PhylomeDB" id="A0A0G4IBV6"/>
<dbReference type="PANTHER" id="PTHR47992">
    <property type="entry name" value="PROTEIN PHOSPHATASE"/>
    <property type="match status" value="1"/>
</dbReference>